<keyword evidence="2" id="KW-1185">Reference proteome</keyword>
<sequence length="213" mass="24743">MLRGCLHNFWRSSREVDASKVSSIVASIGLVEGLHNVDFRLHCHNIKYNFRKKQQQQEQQQEQQQRRQKYILRDKCRFSSILLIWLNKPSRYEILQNICLDGNTQSTGKPTREQASNAYSLAIVARVCCSERLKWKKCQEFRQSLRNAHGRDIFQMLKYGGTAAIRDELLKRTDEINVEHYNVQVVANGIGKCGCNLRRINKLFVTVSGAEQN</sequence>
<proteinExistence type="predicted"/>
<reference evidence="1" key="2">
    <citation type="submission" date="2020-05" db="UniProtKB">
        <authorList>
            <consortium name="EnsemblMetazoa"/>
        </authorList>
    </citation>
    <scope>IDENTIFICATION</scope>
    <source>
        <strain evidence="1">IAEA</strain>
    </source>
</reference>
<dbReference type="Proteomes" id="UP000092445">
    <property type="component" value="Unassembled WGS sequence"/>
</dbReference>
<name>A0A1B0A2V3_GLOPL</name>
<accession>A0A1B0A2V3</accession>
<evidence type="ECO:0000313" key="1">
    <source>
        <dbReference type="EnsemblMetazoa" id="GPAI032780-PA"/>
    </source>
</evidence>
<dbReference type="EnsemblMetazoa" id="GPAI032780-RA">
    <property type="protein sequence ID" value="GPAI032780-PA"/>
    <property type="gene ID" value="GPAI032780"/>
</dbReference>
<reference evidence="2" key="1">
    <citation type="submission" date="2014-03" db="EMBL/GenBank/DDBJ databases">
        <authorList>
            <person name="Aksoy S."/>
            <person name="Warren W."/>
            <person name="Wilson R.K."/>
        </authorList>
    </citation>
    <scope>NUCLEOTIDE SEQUENCE [LARGE SCALE GENOMIC DNA]</scope>
    <source>
        <strain evidence="2">IAEA</strain>
    </source>
</reference>
<organism evidence="1 2">
    <name type="scientific">Glossina pallidipes</name>
    <name type="common">Tsetse fly</name>
    <dbReference type="NCBI Taxonomy" id="7398"/>
    <lineage>
        <taxon>Eukaryota</taxon>
        <taxon>Metazoa</taxon>
        <taxon>Ecdysozoa</taxon>
        <taxon>Arthropoda</taxon>
        <taxon>Hexapoda</taxon>
        <taxon>Insecta</taxon>
        <taxon>Pterygota</taxon>
        <taxon>Neoptera</taxon>
        <taxon>Endopterygota</taxon>
        <taxon>Diptera</taxon>
        <taxon>Brachycera</taxon>
        <taxon>Muscomorpha</taxon>
        <taxon>Hippoboscoidea</taxon>
        <taxon>Glossinidae</taxon>
        <taxon>Glossina</taxon>
    </lineage>
</organism>
<dbReference type="AlphaFoldDB" id="A0A1B0A2V3"/>
<protein>
    <submittedName>
        <fullName evidence="1">Uncharacterized protein</fullName>
    </submittedName>
</protein>
<evidence type="ECO:0000313" key="2">
    <source>
        <dbReference type="Proteomes" id="UP000092445"/>
    </source>
</evidence>
<dbReference type="VEuPathDB" id="VectorBase:GPAI032780"/>